<dbReference type="InterPro" id="IPR002401">
    <property type="entry name" value="Cyt_P450_E_grp-I"/>
</dbReference>
<reference evidence="8 9" key="1">
    <citation type="submission" date="2024-08" db="EMBL/GenBank/DDBJ databases">
        <authorList>
            <person name="Will J Nash"/>
            <person name="Angela Man"/>
            <person name="Seanna McTaggart"/>
            <person name="Kendall Baker"/>
            <person name="Tom Barker"/>
            <person name="Leah Catchpole"/>
            <person name="Alex Durrant"/>
            <person name="Karim Gharbi"/>
            <person name="Naomi Irish"/>
            <person name="Gemy Kaithakottil"/>
            <person name="Debby Ku"/>
            <person name="Aaliyah Providence"/>
            <person name="Felix Shaw"/>
            <person name="David Swarbreck"/>
            <person name="Chris Watkins"/>
            <person name="Ann M. McCartney"/>
            <person name="Giulio Formenti"/>
            <person name="Alice Mouton"/>
            <person name="Noel Vella"/>
            <person name="Bjorn M von Reumont"/>
            <person name="Adriana Vella"/>
            <person name="Wilfried Haerty"/>
        </authorList>
    </citation>
    <scope>NUCLEOTIDE SEQUENCE [LARGE SCALE GENOMIC DNA]</scope>
</reference>
<dbReference type="SUPFAM" id="SSF48264">
    <property type="entry name" value="Cytochrome P450"/>
    <property type="match status" value="1"/>
</dbReference>
<dbReference type="Gene3D" id="1.10.630.10">
    <property type="entry name" value="Cytochrome P450"/>
    <property type="match status" value="1"/>
</dbReference>
<evidence type="ECO:0008006" key="10">
    <source>
        <dbReference type="Google" id="ProtNLM"/>
    </source>
</evidence>
<keyword evidence="5" id="KW-0560">Oxidoreductase</keyword>
<organism evidence="8 9">
    <name type="scientific">Xylocopa violacea</name>
    <name type="common">Violet carpenter bee</name>
    <name type="synonym">Apis violacea</name>
    <dbReference type="NCBI Taxonomy" id="135666"/>
    <lineage>
        <taxon>Eukaryota</taxon>
        <taxon>Metazoa</taxon>
        <taxon>Ecdysozoa</taxon>
        <taxon>Arthropoda</taxon>
        <taxon>Hexapoda</taxon>
        <taxon>Insecta</taxon>
        <taxon>Pterygota</taxon>
        <taxon>Neoptera</taxon>
        <taxon>Endopterygota</taxon>
        <taxon>Hymenoptera</taxon>
        <taxon>Apocrita</taxon>
        <taxon>Aculeata</taxon>
        <taxon>Apoidea</taxon>
        <taxon>Anthophila</taxon>
        <taxon>Apidae</taxon>
        <taxon>Xylocopa</taxon>
        <taxon>Xylocopa</taxon>
    </lineage>
</organism>
<comment type="caution">
    <text evidence="8">The sequence shown here is derived from an EMBL/GenBank/DDBJ whole genome shotgun (WGS) entry which is preliminary data.</text>
</comment>
<keyword evidence="7" id="KW-0503">Monooxygenase</keyword>
<dbReference type="CDD" id="cd11054">
    <property type="entry name" value="CYP24A1-like"/>
    <property type="match status" value="1"/>
</dbReference>
<dbReference type="EMBL" id="CAXAJV020001296">
    <property type="protein sequence ID" value="CAL7947351.1"/>
    <property type="molecule type" value="Genomic_DNA"/>
</dbReference>
<keyword evidence="6" id="KW-0408">Iron</keyword>
<evidence type="ECO:0000313" key="8">
    <source>
        <dbReference type="EMBL" id="CAL7947351.1"/>
    </source>
</evidence>
<name>A0ABP1P237_XYLVO</name>
<gene>
    <name evidence="8" type="ORF">XYLVIOL_LOCUS8297</name>
</gene>
<dbReference type="PRINTS" id="PR00463">
    <property type="entry name" value="EP450I"/>
</dbReference>
<keyword evidence="4" id="KW-0479">Metal-binding</keyword>
<dbReference type="Proteomes" id="UP001642520">
    <property type="component" value="Unassembled WGS sequence"/>
</dbReference>
<keyword evidence="9" id="KW-1185">Reference proteome</keyword>
<evidence type="ECO:0000256" key="5">
    <source>
        <dbReference type="ARBA" id="ARBA00023002"/>
    </source>
</evidence>
<evidence type="ECO:0000256" key="3">
    <source>
        <dbReference type="ARBA" id="ARBA00022617"/>
    </source>
</evidence>
<evidence type="ECO:0000256" key="7">
    <source>
        <dbReference type="ARBA" id="ARBA00023033"/>
    </source>
</evidence>
<evidence type="ECO:0000256" key="2">
    <source>
        <dbReference type="ARBA" id="ARBA00010617"/>
    </source>
</evidence>
<dbReference type="PRINTS" id="PR00385">
    <property type="entry name" value="P450"/>
</dbReference>
<dbReference type="PANTHER" id="PTHR24279">
    <property type="entry name" value="CYTOCHROME P450"/>
    <property type="match status" value="1"/>
</dbReference>
<dbReference type="InterPro" id="IPR050479">
    <property type="entry name" value="CYP11_CYP27_families"/>
</dbReference>
<evidence type="ECO:0000256" key="1">
    <source>
        <dbReference type="ARBA" id="ARBA00001971"/>
    </source>
</evidence>
<keyword evidence="3" id="KW-0349">Heme</keyword>
<dbReference type="InterPro" id="IPR036396">
    <property type="entry name" value="Cyt_P450_sf"/>
</dbReference>
<proteinExistence type="inferred from homology"/>
<sequence length="538" mass="60838">MKLNVARNILSGGKPLSLCNGVIVLQYYIPGCNYAGASRASRIDDLTDISKPADGACRSKIEITEKLRDRNYGTAAATVATETISQEAPEPRGLPIFGTLFSFILAGGPKKQHEYVDRRHKELGPVYRERLGPITAVFVNSPHEFRRIFRLEGSAPKHFLPEAWTLYNEIRKCRRGLLFMDGEEWIHFRKILNKVMLIPDPTNLMAGPCQEVAEGLSEKWKKQIETNDIIENLQIQLYQWSIEAMVATLMGSCWHFCNGQLSRDFEILAKMLHKIFEHSATLSIIPAKLAMNLRLPVWKKFVASVDTAFEIVRVLVPEMIKLGGDGLLKRMKQEGIRDEDVICIVTDFILAAGDTTATTLQWILLLLCNHPERQQELFEHVKVLSQKELLRSSLLRGIIKESLRLYPIAPFISRYLPEDSVIGNYFVPKGELLVLSLYSSGRDTANFSQPNEFLPERWIRTEKGTYQGVVNPHASLPFALGARSCIGRKLAEIQVSLALAELVKSFEIECINKDQVKLILHLISVPSDSMKLKLTRRN</sequence>
<comment type="similarity">
    <text evidence="2">Belongs to the cytochrome P450 family.</text>
</comment>
<dbReference type="InterPro" id="IPR001128">
    <property type="entry name" value="Cyt_P450"/>
</dbReference>
<protein>
    <recommendedName>
        <fullName evidence="10">Cytochrome P450 315a1, mitochondrial</fullName>
    </recommendedName>
</protein>
<evidence type="ECO:0000256" key="4">
    <source>
        <dbReference type="ARBA" id="ARBA00022723"/>
    </source>
</evidence>
<dbReference type="PANTHER" id="PTHR24279:SF125">
    <property type="entry name" value="CYTOCHROME P450 FAMILY 24 SUBFAMILY A MEMBER 1"/>
    <property type="match status" value="1"/>
</dbReference>
<accession>A0ABP1P237</accession>
<evidence type="ECO:0000313" key="9">
    <source>
        <dbReference type="Proteomes" id="UP001642520"/>
    </source>
</evidence>
<comment type="cofactor">
    <cofactor evidence="1">
        <name>heme</name>
        <dbReference type="ChEBI" id="CHEBI:30413"/>
    </cofactor>
</comment>
<dbReference type="Pfam" id="PF00067">
    <property type="entry name" value="p450"/>
    <property type="match status" value="1"/>
</dbReference>
<evidence type="ECO:0000256" key="6">
    <source>
        <dbReference type="ARBA" id="ARBA00023004"/>
    </source>
</evidence>